<dbReference type="RefSeq" id="WP_183612804.1">
    <property type="nucleotide sequence ID" value="NZ_JACICY010000003.1"/>
</dbReference>
<organism evidence="1 2">
    <name type="scientific">Novosphingobium hassiacum</name>
    <dbReference type="NCBI Taxonomy" id="173676"/>
    <lineage>
        <taxon>Bacteria</taxon>
        <taxon>Pseudomonadati</taxon>
        <taxon>Pseudomonadota</taxon>
        <taxon>Alphaproteobacteria</taxon>
        <taxon>Sphingomonadales</taxon>
        <taxon>Sphingomonadaceae</taxon>
        <taxon>Novosphingobium</taxon>
    </lineage>
</organism>
<protein>
    <submittedName>
        <fullName evidence="1">Uncharacterized protein</fullName>
    </submittedName>
</protein>
<proteinExistence type="predicted"/>
<keyword evidence="2" id="KW-1185">Reference proteome</keyword>
<gene>
    <name evidence="1" type="ORF">GGQ88_001816</name>
</gene>
<sequence length="223" mass="24066">MIAAWPCPGPSGQTDEYALSFDQGRARRLLIVPALFDEANRTRRMIVETMRLLDATGIDSFLPDLPGCNESRQNFTGQSLHGWRTAMQHAARHFRATCVLTIRGGVLVMPQTLPGIVYEPAKGPNILRQLLRARTIAAREAGRSEDTAALLEQGRTAGLELAGYRFGASLIAGLENALPEIESQRIIMQGEVGGGGLWLRAEPAAAPKQSASLARLIAAELPA</sequence>
<accession>A0A7W5ZZJ5</accession>
<dbReference type="AlphaFoldDB" id="A0A7W5ZZJ5"/>
<evidence type="ECO:0000313" key="1">
    <source>
        <dbReference type="EMBL" id="MBB3860550.1"/>
    </source>
</evidence>
<dbReference type="EMBL" id="JACICY010000003">
    <property type="protein sequence ID" value="MBB3860550.1"/>
    <property type="molecule type" value="Genomic_DNA"/>
</dbReference>
<name>A0A7W5ZZJ5_9SPHN</name>
<dbReference type="Proteomes" id="UP000562395">
    <property type="component" value="Unassembled WGS sequence"/>
</dbReference>
<comment type="caution">
    <text evidence="1">The sequence shown here is derived from an EMBL/GenBank/DDBJ whole genome shotgun (WGS) entry which is preliminary data.</text>
</comment>
<reference evidence="1 2" key="1">
    <citation type="submission" date="2020-08" db="EMBL/GenBank/DDBJ databases">
        <title>Genomic Encyclopedia of Type Strains, Phase IV (KMG-IV): sequencing the most valuable type-strain genomes for metagenomic binning, comparative biology and taxonomic classification.</title>
        <authorList>
            <person name="Goeker M."/>
        </authorList>
    </citation>
    <scope>NUCLEOTIDE SEQUENCE [LARGE SCALE GENOMIC DNA]</scope>
    <source>
        <strain evidence="1 2">DSM 14552</strain>
    </source>
</reference>
<evidence type="ECO:0000313" key="2">
    <source>
        <dbReference type="Proteomes" id="UP000562395"/>
    </source>
</evidence>